<reference evidence="3 4" key="1">
    <citation type="journal article" date="2024" name="Nat. Commun.">
        <title>Phylogenomics reveals the evolutionary origins of lichenization in chlorophyte algae.</title>
        <authorList>
            <person name="Puginier C."/>
            <person name="Libourel C."/>
            <person name="Otte J."/>
            <person name="Skaloud P."/>
            <person name="Haon M."/>
            <person name="Grisel S."/>
            <person name="Petersen M."/>
            <person name="Berrin J.G."/>
            <person name="Delaux P.M."/>
            <person name="Dal Grande F."/>
            <person name="Keller J."/>
        </authorList>
    </citation>
    <scope>NUCLEOTIDE SEQUENCE [LARGE SCALE GENOMIC DNA]</scope>
    <source>
        <strain evidence="3 4">SAG 2043</strain>
    </source>
</reference>
<evidence type="ECO:0000313" key="3">
    <source>
        <dbReference type="EMBL" id="KAK9810310.1"/>
    </source>
</evidence>
<dbReference type="PANTHER" id="PTHR10695">
    <property type="entry name" value="DEPHOSPHO-COA KINASE-RELATED"/>
    <property type="match status" value="1"/>
</dbReference>
<keyword evidence="2" id="KW-0067">ATP-binding</keyword>
<dbReference type="AlphaFoldDB" id="A0AAW1PKJ7"/>
<comment type="caution">
    <text evidence="3">The sequence shown here is derived from an EMBL/GenBank/DDBJ whole genome shotgun (WGS) entry which is preliminary data.</text>
</comment>
<keyword evidence="1" id="KW-0547">Nucleotide-binding</keyword>
<dbReference type="NCBIfam" id="TIGR00152">
    <property type="entry name" value="dephospho-CoA kinase"/>
    <property type="match status" value="1"/>
</dbReference>
<evidence type="ECO:0000313" key="4">
    <source>
        <dbReference type="Proteomes" id="UP001489004"/>
    </source>
</evidence>
<proteinExistence type="inferred from homology"/>
<dbReference type="GO" id="GO:0005524">
    <property type="term" value="F:ATP binding"/>
    <property type="evidence" value="ECO:0007669"/>
    <property type="project" value="UniProtKB-KW"/>
</dbReference>
<dbReference type="Gene3D" id="3.40.50.300">
    <property type="entry name" value="P-loop containing nucleotide triphosphate hydrolases"/>
    <property type="match status" value="1"/>
</dbReference>
<dbReference type="Proteomes" id="UP001489004">
    <property type="component" value="Unassembled WGS sequence"/>
</dbReference>
<evidence type="ECO:0000256" key="1">
    <source>
        <dbReference type="ARBA" id="ARBA00022741"/>
    </source>
</evidence>
<dbReference type="HAMAP" id="MF_00376">
    <property type="entry name" value="Dephospho_CoA_kinase"/>
    <property type="match status" value="1"/>
</dbReference>
<dbReference type="EMBL" id="JALJOR010000010">
    <property type="protein sequence ID" value="KAK9810310.1"/>
    <property type="molecule type" value="Genomic_DNA"/>
</dbReference>
<evidence type="ECO:0008006" key="5">
    <source>
        <dbReference type="Google" id="ProtNLM"/>
    </source>
</evidence>
<dbReference type="PROSITE" id="PS51219">
    <property type="entry name" value="DPCK"/>
    <property type="match status" value="1"/>
</dbReference>
<keyword evidence="4" id="KW-1185">Reference proteome</keyword>
<dbReference type="SUPFAM" id="SSF52540">
    <property type="entry name" value="P-loop containing nucleoside triphosphate hydrolases"/>
    <property type="match status" value="1"/>
</dbReference>
<sequence length="210" mass="22623">MAADGNRRPYVLGLTGSIGMGKSTVAKMFTTHGVPVLDADKVVHDLYAAGGAAVEPVGEAFPGVVDNTGAISRPALSKAVLSNEAAFKKLESIVHPLVAAERHRFLEQLAQEGQQVVVLDIPLLYETGGEKQVDAVVVVSAPADVQKQRVLARPGMDPDRFEGILKRQVPDTEKRQRSDFVIDTGVSFQETEQQVTALITDIIASRRPDR</sequence>
<gene>
    <name evidence="3" type="ORF">WJX72_008379</name>
</gene>
<dbReference type="GO" id="GO:0004140">
    <property type="term" value="F:dephospho-CoA kinase activity"/>
    <property type="evidence" value="ECO:0007669"/>
    <property type="project" value="InterPro"/>
</dbReference>
<dbReference type="InterPro" id="IPR027417">
    <property type="entry name" value="P-loop_NTPase"/>
</dbReference>
<dbReference type="Pfam" id="PF01121">
    <property type="entry name" value="CoaE"/>
    <property type="match status" value="1"/>
</dbReference>
<dbReference type="InterPro" id="IPR001977">
    <property type="entry name" value="Depp_CoAkinase"/>
</dbReference>
<name>A0AAW1PKJ7_9CHLO</name>
<dbReference type="PANTHER" id="PTHR10695:SF46">
    <property type="entry name" value="BIFUNCTIONAL COENZYME A SYNTHASE-RELATED"/>
    <property type="match status" value="1"/>
</dbReference>
<protein>
    <recommendedName>
        <fullName evidence="5">Dephospho-CoA kinase</fullName>
    </recommendedName>
</protein>
<dbReference type="CDD" id="cd02022">
    <property type="entry name" value="DPCK"/>
    <property type="match status" value="1"/>
</dbReference>
<dbReference type="GO" id="GO:0015937">
    <property type="term" value="P:coenzyme A biosynthetic process"/>
    <property type="evidence" value="ECO:0007669"/>
    <property type="project" value="InterPro"/>
</dbReference>
<evidence type="ECO:0000256" key="2">
    <source>
        <dbReference type="ARBA" id="ARBA00022840"/>
    </source>
</evidence>
<organism evidence="3 4">
    <name type="scientific">[Myrmecia] bisecta</name>
    <dbReference type="NCBI Taxonomy" id="41462"/>
    <lineage>
        <taxon>Eukaryota</taxon>
        <taxon>Viridiplantae</taxon>
        <taxon>Chlorophyta</taxon>
        <taxon>core chlorophytes</taxon>
        <taxon>Trebouxiophyceae</taxon>
        <taxon>Trebouxiales</taxon>
        <taxon>Trebouxiaceae</taxon>
        <taxon>Myrmecia</taxon>
    </lineage>
</organism>
<accession>A0AAW1PKJ7</accession>